<proteinExistence type="predicted"/>
<protein>
    <submittedName>
        <fullName evidence="1">Uncharacterized protein</fullName>
    </submittedName>
</protein>
<name>A0A919G0V6_9ACTN</name>
<dbReference type="GeneID" id="95354810"/>
<keyword evidence="2" id="KW-1185">Reference proteome</keyword>
<reference evidence="1" key="2">
    <citation type="submission" date="2020-09" db="EMBL/GenBank/DDBJ databases">
        <authorList>
            <person name="Sun Q."/>
            <person name="Ohkuma M."/>
        </authorList>
    </citation>
    <scope>NUCLEOTIDE SEQUENCE</scope>
    <source>
        <strain evidence="1">JCM 4646</strain>
    </source>
</reference>
<dbReference type="AlphaFoldDB" id="A0A919G0V6"/>
<evidence type="ECO:0000313" key="2">
    <source>
        <dbReference type="Proteomes" id="UP000617734"/>
    </source>
</evidence>
<accession>A0A919G0V6</accession>
<evidence type="ECO:0000313" key="1">
    <source>
        <dbReference type="EMBL" id="GHH75391.1"/>
    </source>
</evidence>
<organism evidence="1 2">
    <name type="scientific">Kitasatospora indigofera</name>
    <dbReference type="NCBI Taxonomy" id="67307"/>
    <lineage>
        <taxon>Bacteria</taxon>
        <taxon>Bacillati</taxon>
        <taxon>Actinomycetota</taxon>
        <taxon>Actinomycetes</taxon>
        <taxon>Kitasatosporales</taxon>
        <taxon>Streptomycetaceae</taxon>
        <taxon>Kitasatospora</taxon>
    </lineage>
</organism>
<gene>
    <name evidence="1" type="ORF">GCM10018781_44180</name>
</gene>
<reference evidence="1" key="1">
    <citation type="journal article" date="2014" name="Int. J. Syst. Evol. Microbiol.">
        <title>Complete genome sequence of Corynebacterium casei LMG S-19264T (=DSM 44701T), isolated from a smear-ripened cheese.</title>
        <authorList>
            <consortium name="US DOE Joint Genome Institute (JGI-PGF)"/>
            <person name="Walter F."/>
            <person name="Albersmeier A."/>
            <person name="Kalinowski J."/>
            <person name="Ruckert C."/>
        </authorList>
    </citation>
    <scope>NUCLEOTIDE SEQUENCE</scope>
    <source>
        <strain evidence="1">JCM 4646</strain>
    </source>
</reference>
<dbReference type="Proteomes" id="UP000617734">
    <property type="component" value="Unassembled WGS sequence"/>
</dbReference>
<dbReference type="EMBL" id="BNBO01000025">
    <property type="protein sequence ID" value="GHH75391.1"/>
    <property type="molecule type" value="Genomic_DNA"/>
</dbReference>
<comment type="caution">
    <text evidence="1">The sequence shown here is derived from an EMBL/GenBank/DDBJ whole genome shotgun (WGS) entry which is preliminary data.</text>
</comment>
<sequence length="133" mass="14101">MAGLAASRRAVLLQEVHAGNSARRHRLRAADVPGVRARLTPRAVLHVRPDLSTDLPGVPAAGLARQSAGPVWQEAGSRIFAARFQQRDHRLLPGVPAGARAASLVGYGEDAADPLLSAVLLDPDGVVRVRRPF</sequence>
<dbReference type="RefSeq" id="WP_190212610.1">
    <property type="nucleotide sequence ID" value="NZ_BNBO01000025.1"/>
</dbReference>